<feature type="transmembrane region" description="Helical" evidence="6">
    <location>
        <begin position="295"/>
        <end position="316"/>
    </location>
</feature>
<evidence type="ECO:0000259" key="8">
    <source>
        <dbReference type="PROSITE" id="PS50845"/>
    </source>
</evidence>
<evidence type="ECO:0000313" key="10">
    <source>
        <dbReference type="Proteomes" id="UP000215914"/>
    </source>
</evidence>
<evidence type="ECO:0000256" key="5">
    <source>
        <dbReference type="ARBA" id="ARBA00023136"/>
    </source>
</evidence>
<evidence type="ECO:0000256" key="2">
    <source>
        <dbReference type="ARBA" id="ARBA00022692"/>
    </source>
</evidence>
<dbReference type="AlphaFoldDB" id="A0A251TJH0"/>
<dbReference type="InParanoid" id="A0A251TJH0"/>
<dbReference type="Pfam" id="PF02453">
    <property type="entry name" value="Reticulon"/>
    <property type="match status" value="2"/>
</dbReference>
<keyword evidence="2 6" id="KW-0812">Transmembrane</keyword>
<feature type="domain" description="Reticulon" evidence="8">
    <location>
        <begin position="74"/>
        <end position="181"/>
    </location>
</feature>
<evidence type="ECO:0000256" key="7">
    <source>
        <dbReference type="SAM" id="MobiDB-lite"/>
    </source>
</evidence>
<dbReference type="GO" id="GO:0009617">
    <property type="term" value="P:response to bacterium"/>
    <property type="evidence" value="ECO:0007669"/>
    <property type="project" value="InterPro"/>
</dbReference>
<dbReference type="PANTHER" id="PTHR10994">
    <property type="entry name" value="RETICULON"/>
    <property type="match status" value="1"/>
</dbReference>
<gene>
    <name evidence="9" type="ORF">HannXRQ_Chr10g0296541</name>
</gene>
<dbReference type="InterPro" id="IPR003388">
    <property type="entry name" value="Reticulon"/>
</dbReference>
<accession>A0A251TJH0</accession>
<evidence type="ECO:0000256" key="3">
    <source>
        <dbReference type="ARBA" id="ARBA00022824"/>
    </source>
</evidence>
<dbReference type="Proteomes" id="UP000215914">
    <property type="component" value="Chromosome 10"/>
</dbReference>
<protein>
    <recommendedName>
        <fullName evidence="6">Reticulon-like protein</fullName>
    </recommendedName>
</protein>
<evidence type="ECO:0000256" key="6">
    <source>
        <dbReference type="RuleBase" id="RU363132"/>
    </source>
</evidence>
<dbReference type="EMBL" id="CM007899">
    <property type="protein sequence ID" value="OTG11240.1"/>
    <property type="molecule type" value="Genomic_DNA"/>
</dbReference>
<reference evidence="10" key="1">
    <citation type="journal article" date="2017" name="Nature">
        <title>The sunflower genome provides insights into oil metabolism, flowering and Asterid evolution.</title>
        <authorList>
            <person name="Badouin H."/>
            <person name="Gouzy J."/>
            <person name="Grassa C.J."/>
            <person name="Murat F."/>
            <person name="Staton S.E."/>
            <person name="Cottret L."/>
            <person name="Lelandais-Briere C."/>
            <person name="Owens G.L."/>
            <person name="Carrere S."/>
            <person name="Mayjonade B."/>
            <person name="Legrand L."/>
            <person name="Gill N."/>
            <person name="Kane N.C."/>
            <person name="Bowers J.E."/>
            <person name="Hubner S."/>
            <person name="Bellec A."/>
            <person name="Berard A."/>
            <person name="Berges H."/>
            <person name="Blanchet N."/>
            <person name="Boniface M.C."/>
            <person name="Brunel D."/>
            <person name="Catrice O."/>
            <person name="Chaidir N."/>
            <person name="Claudel C."/>
            <person name="Donnadieu C."/>
            <person name="Faraut T."/>
            <person name="Fievet G."/>
            <person name="Helmstetter N."/>
            <person name="King M."/>
            <person name="Knapp S.J."/>
            <person name="Lai Z."/>
            <person name="Le Paslier M.C."/>
            <person name="Lippi Y."/>
            <person name="Lorenzon L."/>
            <person name="Mandel J.R."/>
            <person name="Marage G."/>
            <person name="Marchand G."/>
            <person name="Marquand E."/>
            <person name="Bret-Mestries E."/>
            <person name="Morien E."/>
            <person name="Nambeesan S."/>
            <person name="Nguyen T."/>
            <person name="Pegot-Espagnet P."/>
            <person name="Pouilly N."/>
            <person name="Raftis F."/>
            <person name="Sallet E."/>
            <person name="Schiex T."/>
            <person name="Thomas J."/>
            <person name="Vandecasteele C."/>
            <person name="Vares D."/>
            <person name="Vear F."/>
            <person name="Vautrin S."/>
            <person name="Crespi M."/>
            <person name="Mangin B."/>
            <person name="Burke J.M."/>
            <person name="Salse J."/>
            <person name="Munos S."/>
            <person name="Vincourt P."/>
            <person name="Rieseberg L.H."/>
            <person name="Langlade N.B."/>
        </authorList>
    </citation>
    <scope>NUCLEOTIDE SEQUENCE [LARGE SCALE GENOMIC DNA]</scope>
    <source>
        <strain evidence="10">cv. SF193</strain>
    </source>
</reference>
<keyword evidence="4 6" id="KW-1133">Transmembrane helix</keyword>
<evidence type="ECO:0000256" key="4">
    <source>
        <dbReference type="ARBA" id="ARBA00022989"/>
    </source>
</evidence>
<comment type="subcellular location">
    <subcellularLocation>
        <location evidence="1 6">Endoplasmic reticulum membrane</location>
        <topology evidence="1 6">Multi-pass membrane protein</topology>
    </subcellularLocation>
</comment>
<evidence type="ECO:0000313" key="9">
    <source>
        <dbReference type="EMBL" id="OTG11240.1"/>
    </source>
</evidence>
<dbReference type="GO" id="GO:0005789">
    <property type="term" value="C:endoplasmic reticulum membrane"/>
    <property type="evidence" value="ECO:0007669"/>
    <property type="project" value="UniProtKB-SubCell"/>
</dbReference>
<proteinExistence type="predicted"/>
<keyword evidence="5 6" id="KW-0472">Membrane</keyword>
<name>A0A251TJH0_HELAN</name>
<keyword evidence="10" id="KW-1185">Reference proteome</keyword>
<organism evidence="9 10">
    <name type="scientific">Helianthus annuus</name>
    <name type="common">Common sunflower</name>
    <dbReference type="NCBI Taxonomy" id="4232"/>
    <lineage>
        <taxon>Eukaryota</taxon>
        <taxon>Viridiplantae</taxon>
        <taxon>Streptophyta</taxon>
        <taxon>Embryophyta</taxon>
        <taxon>Tracheophyta</taxon>
        <taxon>Spermatophyta</taxon>
        <taxon>Magnoliopsida</taxon>
        <taxon>eudicotyledons</taxon>
        <taxon>Gunneridae</taxon>
        <taxon>Pentapetalae</taxon>
        <taxon>asterids</taxon>
        <taxon>campanulids</taxon>
        <taxon>Asterales</taxon>
        <taxon>Asteraceae</taxon>
        <taxon>Asteroideae</taxon>
        <taxon>Heliantheae alliance</taxon>
        <taxon>Heliantheae</taxon>
        <taxon>Helianthus</taxon>
    </lineage>
</organism>
<dbReference type="InterPro" id="IPR045064">
    <property type="entry name" value="Reticulon-like"/>
</dbReference>
<keyword evidence="3 6" id="KW-0256">Endoplasmic reticulum</keyword>
<dbReference type="PROSITE" id="PS50845">
    <property type="entry name" value="RETICULON"/>
    <property type="match status" value="2"/>
</dbReference>
<dbReference type="PANTHER" id="PTHR10994:SF144">
    <property type="entry name" value="RETICULON-LIKE PROTEIN"/>
    <property type="match status" value="1"/>
</dbReference>
<sequence length="376" mass="42130">MADNVAGEHEQHEHEPSFVESVTEKISETFHKEDSSDSDGEAKKSSPVTDLKDKVYRLVGRERPVHKVLGGGKAADIFLWKDKKVSAGYHLLTLVFHTLILAPAVLFLLSNAASFINKSAPKFPKVALPEDIVLGVASAIRTEINTSLAILRNIASGKDLKKFLAVIAGLCVTTRVFKAFTQHVTCFTSSFHNCFCCNLCIFGELLKYYDYMDYKRLLRVNVGEPRTYMLLNIIAEFGSDLSCVVVHIKNCSCLGCILLELAVWEAGVVMGRDTWNHNTGLMILVCHTPRGGFCMWYFGGVTLWVLSILGSCWNFLTLLYTNFVLLHTVPYLYDRYEDKVDAYAKKAEAEIKKQYAIFNVKVLSKISVGTLRQKFA</sequence>
<feature type="domain" description="Reticulon" evidence="8">
    <location>
        <begin position="301"/>
        <end position="376"/>
    </location>
</feature>
<evidence type="ECO:0000256" key="1">
    <source>
        <dbReference type="ARBA" id="ARBA00004477"/>
    </source>
</evidence>
<feature type="transmembrane region" description="Helical" evidence="6">
    <location>
        <begin position="89"/>
        <end position="109"/>
    </location>
</feature>
<feature type="region of interest" description="Disordered" evidence="7">
    <location>
        <begin position="1"/>
        <end position="48"/>
    </location>
</feature>